<name>A0A090M9U7_9HYPO</name>
<comment type="caution">
    <text evidence="2">The sequence shown here is derived from an EMBL/GenBank/DDBJ whole genome shotgun (WGS) entry which is preliminary data.</text>
</comment>
<accession>A0A090M9U7</accession>
<feature type="compositionally biased region" description="Polar residues" evidence="1">
    <location>
        <begin position="26"/>
        <end position="66"/>
    </location>
</feature>
<proteinExistence type="predicted"/>
<feature type="region of interest" description="Disordered" evidence="1">
    <location>
        <begin position="1"/>
        <end position="73"/>
    </location>
</feature>
<protein>
    <submittedName>
        <fullName evidence="2">WGS project CBMG000000000 data, contig CS5907-c002990</fullName>
    </submittedName>
</protein>
<feature type="compositionally biased region" description="Polar residues" evidence="1">
    <location>
        <begin position="1"/>
        <end position="17"/>
    </location>
</feature>
<evidence type="ECO:0000313" key="2">
    <source>
        <dbReference type="EMBL" id="CEG03869.1"/>
    </source>
</evidence>
<dbReference type="EMBL" id="CBMG010002975">
    <property type="protein sequence ID" value="CEG03869.1"/>
    <property type="molecule type" value="Genomic_DNA"/>
</dbReference>
<organism evidence="2">
    <name type="scientific">Fusarium acuminatum CS5907</name>
    <dbReference type="NCBI Taxonomy" id="1318461"/>
    <lineage>
        <taxon>Eukaryota</taxon>
        <taxon>Fungi</taxon>
        <taxon>Dikarya</taxon>
        <taxon>Ascomycota</taxon>
        <taxon>Pezizomycotina</taxon>
        <taxon>Sordariomycetes</taxon>
        <taxon>Hypocreomycetidae</taxon>
        <taxon>Hypocreales</taxon>
        <taxon>Nectriaceae</taxon>
        <taxon>Fusarium</taxon>
        <taxon>Fusarium tricinctum species complex</taxon>
    </lineage>
</organism>
<dbReference type="AlphaFoldDB" id="A0A090M9U7"/>
<evidence type="ECO:0000256" key="1">
    <source>
        <dbReference type="SAM" id="MobiDB-lite"/>
    </source>
</evidence>
<gene>
    <name evidence="2" type="ORF">BN851_0128790</name>
</gene>
<sequence>MDADNNGPSDGANQRQPSAEHRPQGASASQVGGVWSQGNPSPTSAQSSNTPSNASGTAPNTISHPQNSKRRRVLGVVTPNACIECRKKRAKVVDSLIHYFAYTSRGYSVMNHGF</sequence>
<reference evidence="2" key="1">
    <citation type="submission" date="2013-05" db="EMBL/GenBank/DDBJ databases">
        <title>Draft genome sequences of six wheat associated Fusarium spp. isolates.</title>
        <authorList>
            <person name="Moolhuijzen P.M."/>
            <person name="Manners J.M."/>
            <person name="Wilcox S."/>
            <person name="Bellgard M.I."/>
            <person name="Gardiner D.M."/>
        </authorList>
    </citation>
    <scope>NUCLEOTIDE SEQUENCE</scope>
    <source>
        <strain evidence="2">CS5907</strain>
    </source>
</reference>